<evidence type="ECO:0000313" key="6">
    <source>
        <dbReference type="EMBL" id="NVE93499.1"/>
    </source>
</evidence>
<sequence length="502" mass="52894">MDLSNALKPNAEAAAFLARVQHKLLVDGEWVSSQSGETFDTLDPATGEVIGKIARGNAADVDAAVAAARKAFETGPWRAMTPMERSQLLWKIADLMEAKIDELAELETLDQGKALYVGRWAEIPGAVAQFRYFAGMATKIEGSTIPTSINYQPEGKRVHAYTRREPVGVVGGILPWNSPLVLTAMKIAPAMAAGCTLVLKPSEETSLTTIRLAELIQEAGTPQGVVNVVTGFGAEAGAALAEHEDVNKIAFTGSTVTGRKIVDASQGNLKRVSVELGGKSPVIIMDDADLEAAIPGAANAIFFNGGQVCIAGSRLYAHSSVYDRVLEGMAEQAKAIQLGHGLDPATHMGPLISKGHAGKVADYIADGKKAGASVLVGGETAGPNQSFVTPTVITDIKADMRIVREEIFGPVVVITRFEDADEVIAAANDSDYGLAAGIWTEGLSNATRMAERLQAGTVWINSHAMYDASLPIGGMKQSGYGRDSGQAAMDNYLELKTVCAIV</sequence>
<reference evidence="6 7" key="1">
    <citation type="submission" date="2020-06" db="EMBL/GenBank/DDBJ databases">
        <title>Altererythrobacter lutimaris sp. nov., a marine bacterium isolated from a tidal flat.</title>
        <authorList>
            <person name="Kim D."/>
            <person name="Yoo Y."/>
            <person name="Kim J.-J."/>
        </authorList>
    </citation>
    <scope>NUCLEOTIDE SEQUENCE [LARGE SCALE GENOMIC DNA]</scope>
    <source>
        <strain evidence="6 7">JGD-16</strain>
    </source>
</reference>
<evidence type="ECO:0000259" key="5">
    <source>
        <dbReference type="Pfam" id="PF00171"/>
    </source>
</evidence>
<dbReference type="InterPro" id="IPR016161">
    <property type="entry name" value="Ald_DH/histidinol_DH"/>
</dbReference>
<organism evidence="6 7">
    <name type="scientific">Altererythrobacter lutimaris</name>
    <dbReference type="NCBI Taxonomy" id="2743979"/>
    <lineage>
        <taxon>Bacteria</taxon>
        <taxon>Pseudomonadati</taxon>
        <taxon>Pseudomonadota</taxon>
        <taxon>Alphaproteobacteria</taxon>
        <taxon>Sphingomonadales</taxon>
        <taxon>Erythrobacteraceae</taxon>
        <taxon>Altererythrobacter</taxon>
    </lineage>
</organism>
<dbReference type="Gene3D" id="3.40.605.10">
    <property type="entry name" value="Aldehyde Dehydrogenase, Chain A, domain 1"/>
    <property type="match status" value="1"/>
</dbReference>
<protein>
    <submittedName>
        <fullName evidence="6">Aldehyde dehydrogenase family protein</fullName>
    </submittedName>
</protein>
<dbReference type="InterPro" id="IPR016162">
    <property type="entry name" value="Ald_DH_N"/>
</dbReference>
<dbReference type="PROSITE" id="PS00687">
    <property type="entry name" value="ALDEHYDE_DEHYDR_GLU"/>
    <property type="match status" value="1"/>
</dbReference>
<evidence type="ECO:0000256" key="4">
    <source>
        <dbReference type="RuleBase" id="RU003345"/>
    </source>
</evidence>
<dbReference type="PROSITE" id="PS00070">
    <property type="entry name" value="ALDEHYDE_DEHYDR_CYS"/>
    <property type="match status" value="1"/>
</dbReference>
<dbReference type="Pfam" id="PF00171">
    <property type="entry name" value="Aldedh"/>
    <property type="match status" value="1"/>
</dbReference>
<dbReference type="RefSeq" id="WP_176271863.1">
    <property type="nucleotide sequence ID" value="NZ_JABWTA010000001.1"/>
</dbReference>
<feature type="domain" description="Aldehyde dehydrogenase" evidence="5">
    <location>
        <begin position="30"/>
        <end position="498"/>
    </location>
</feature>
<accession>A0A850H6V8</accession>
<keyword evidence="2 4" id="KW-0560">Oxidoreductase</keyword>
<feature type="active site" evidence="3">
    <location>
        <position position="275"/>
    </location>
</feature>
<evidence type="ECO:0000256" key="3">
    <source>
        <dbReference type="PROSITE-ProRule" id="PRU10007"/>
    </source>
</evidence>
<dbReference type="InterPro" id="IPR016163">
    <property type="entry name" value="Ald_DH_C"/>
</dbReference>
<dbReference type="InterPro" id="IPR015590">
    <property type="entry name" value="Aldehyde_DH_dom"/>
</dbReference>
<name>A0A850H6V8_9SPHN</name>
<dbReference type="GO" id="GO:0016620">
    <property type="term" value="F:oxidoreductase activity, acting on the aldehyde or oxo group of donors, NAD or NADP as acceptor"/>
    <property type="evidence" value="ECO:0007669"/>
    <property type="project" value="InterPro"/>
</dbReference>
<dbReference type="SUPFAM" id="SSF53720">
    <property type="entry name" value="ALDH-like"/>
    <property type="match status" value="1"/>
</dbReference>
<comment type="caution">
    <text evidence="6">The sequence shown here is derived from an EMBL/GenBank/DDBJ whole genome shotgun (WGS) entry which is preliminary data.</text>
</comment>
<dbReference type="InterPro" id="IPR016160">
    <property type="entry name" value="Ald_DH_CS_CYS"/>
</dbReference>
<evidence type="ECO:0000256" key="1">
    <source>
        <dbReference type="ARBA" id="ARBA00009986"/>
    </source>
</evidence>
<evidence type="ECO:0000256" key="2">
    <source>
        <dbReference type="ARBA" id="ARBA00023002"/>
    </source>
</evidence>
<proteinExistence type="inferred from homology"/>
<dbReference type="Gene3D" id="3.40.309.10">
    <property type="entry name" value="Aldehyde Dehydrogenase, Chain A, domain 2"/>
    <property type="match status" value="1"/>
</dbReference>
<keyword evidence="7" id="KW-1185">Reference proteome</keyword>
<dbReference type="FunFam" id="3.40.605.10:FF:000007">
    <property type="entry name" value="NAD/NADP-dependent betaine aldehyde dehydrogenase"/>
    <property type="match status" value="1"/>
</dbReference>
<dbReference type="PANTHER" id="PTHR11699">
    <property type="entry name" value="ALDEHYDE DEHYDROGENASE-RELATED"/>
    <property type="match status" value="1"/>
</dbReference>
<dbReference type="AlphaFoldDB" id="A0A850H6V8"/>
<dbReference type="Proteomes" id="UP000546031">
    <property type="component" value="Unassembled WGS sequence"/>
</dbReference>
<comment type="similarity">
    <text evidence="1 4">Belongs to the aldehyde dehydrogenase family.</text>
</comment>
<dbReference type="FunFam" id="3.40.309.10:FF:000012">
    <property type="entry name" value="Betaine aldehyde dehydrogenase"/>
    <property type="match status" value="1"/>
</dbReference>
<dbReference type="EMBL" id="JABWTA010000001">
    <property type="protein sequence ID" value="NVE93499.1"/>
    <property type="molecule type" value="Genomic_DNA"/>
</dbReference>
<dbReference type="InterPro" id="IPR029510">
    <property type="entry name" value="Ald_DH_CS_GLU"/>
</dbReference>
<evidence type="ECO:0000313" key="7">
    <source>
        <dbReference type="Proteomes" id="UP000546031"/>
    </source>
</evidence>
<gene>
    <name evidence="6" type="ORF">HUO12_01155</name>
</gene>